<dbReference type="EMBL" id="UINC01024330">
    <property type="protein sequence ID" value="SVA97744.1"/>
    <property type="molecule type" value="Genomic_DNA"/>
</dbReference>
<feature type="transmembrane region" description="Helical" evidence="1">
    <location>
        <begin position="79"/>
        <end position="98"/>
    </location>
</feature>
<keyword evidence="1" id="KW-0812">Transmembrane</keyword>
<evidence type="ECO:0000313" key="2">
    <source>
        <dbReference type="EMBL" id="SVA97744.1"/>
    </source>
</evidence>
<evidence type="ECO:0000256" key="1">
    <source>
        <dbReference type="SAM" id="Phobius"/>
    </source>
</evidence>
<proteinExistence type="predicted"/>
<sequence>VSRTIQESVVSPKGMVNLAAPVLGGFQDSLDTAFGVTAGWWVGHLLVVGILALSVVALQNRHHITNHSGFGRSTLMDTSATLALTAIQYSVFTGMFAWPDGVSLVLAAICSLSFRWHLLIVE</sequence>
<gene>
    <name evidence="2" type="ORF">METZ01_LOCUS150598</name>
</gene>
<name>A0A382A8J9_9ZZZZ</name>
<organism evidence="2">
    <name type="scientific">marine metagenome</name>
    <dbReference type="NCBI Taxonomy" id="408172"/>
    <lineage>
        <taxon>unclassified sequences</taxon>
        <taxon>metagenomes</taxon>
        <taxon>ecological metagenomes</taxon>
    </lineage>
</organism>
<keyword evidence="1" id="KW-1133">Transmembrane helix</keyword>
<accession>A0A382A8J9</accession>
<reference evidence="2" key="1">
    <citation type="submission" date="2018-05" db="EMBL/GenBank/DDBJ databases">
        <authorList>
            <person name="Lanie J.A."/>
            <person name="Ng W.-L."/>
            <person name="Kazmierczak K.M."/>
            <person name="Andrzejewski T.M."/>
            <person name="Davidsen T.M."/>
            <person name="Wayne K.J."/>
            <person name="Tettelin H."/>
            <person name="Glass J.I."/>
            <person name="Rusch D."/>
            <person name="Podicherti R."/>
            <person name="Tsui H.-C.T."/>
            <person name="Winkler M.E."/>
        </authorList>
    </citation>
    <scope>NUCLEOTIDE SEQUENCE</scope>
</reference>
<feature type="transmembrane region" description="Helical" evidence="1">
    <location>
        <begin position="38"/>
        <end position="58"/>
    </location>
</feature>
<protein>
    <submittedName>
        <fullName evidence="2">Uncharacterized protein</fullName>
    </submittedName>
</protein>
<keyword evidence="1" id="KW-0472">Membrane</keyword>
<feature type="non-terminal residue" evidence="2">
    <location>
        <position position="1"/>
    </location>
</feature>
<dbReference type="AlphaFoldDB" id="A0A382A8J9"/>